<evidence type="ECO:0000313" key="3">
    <source>
        <dbReference type="Proteomes" id="UP001178507"/>
    </source>
</evidence>
<keyword evidence="1" id="KW-1133">Transmembrane helix</keyword>
<gene>
    <name evidence="2" type="ORF">EVOR1521_LOCUS24683</name>
</gene>
<dbReference type="AlphaFoldDB" id="A0AA36J9H9"/>
<dbReference type="Proteomes" id="UP001178507">
    <property type="component" value="Unassembled WGS sequence"/>
</dbReference>
<keyword evidence="1" id="KW-0812">Transmembrane</keyword>
<comment type="caution">
    <text evidence="2">The sequence shown here is derived from an EMBL/GenBank/DDBJ whole genome shotgun (WGS) entry which is preliminary data.</text>
</comment>
<keyword evidence="1" id="KW-0472">Membrane</keyword>
<proteinExistence type="predicted"/>
<sequence>MWKLDTDAPELLGIATSLPELLLVLEQLIGLDTEWQEELQITDMVAFLMFEGLALFLGVLLVPMLFTHVPLACGNMTAIEGNYSNMENPYNLGFSASQKVSFAAQERG</sequence>
<feature type="transmembrane region" description="Helical" evidence="1">
    <location>
        <begin position="44"/>
        <end position="66"/>
    </location>
</feature>
<evidence type="ECO:0000256" key="1">
    <source>
        <dbReference type="SAM" id="Phobius"/>
    </source>
</evidence>
<evidence type="ECO:0000313" key="2">
    <source>
        <dbReference type="EMBL" id="CAJ1401562.1"/>
    </source>
</evidence>
<dbReference type="EMBL" id="CAUJNA010003420">
    <property type="protein sequence ID" value="CAJ1401562.1"/>
    <property type="molecule type" value="Genomic_DNA"/>
</dbReference>
<accession>A0AA36J9H9</accession>
<name>A0AA36J9H9_9DINO</name>
<protein>
    <submittedName>
        <fullName evidence="2">Uncharacterized protein</fullName>
    </submittedName>
</protein>
<reference evidence="2" key="1">
    <citation type="submission" date="2023-08" db="EMBL/GenBank/DDBJ databases">
        <authorList>
            <person name="Chen Y."/>
            <person name="Shah S."/>
            <person name="Dougan E. K."/>
            <person name="Thang M."/>
            <person name="Chan C."/>
        </authorList>
    </citation>
    <scope>NUCLEOTIDE SEQUENCE</scope>
</reference>
<keyword evidence="3" id="KW-1185">Reference proteome</keyword>
<organism evidence="2 3">
    <name type="scientific">Effrenium voratum</name>
    <dbReference type="NCBI Taxonomy" id="2562239"/>
    <lineage>
        <taxon>Eukaryota</taxon>
        <taxon>Sar</taxon>
        <taxon>Alveolata</taxon>
        <taxon>Dinophyceae</taxon>
        <taxon>Suessiales</taxon>
        <taxon>Symbiodiniaceae</taxon>
        <taxon>Effrenium</taxon>
    </lineage>
</organism>